<name>A0ABU9HWC5_9FLAO</name>
<organism evidence="1 2">
    <name type="scientific">Flavobacterium arundinis</name>
    <dbReference type="NCBI Taxonomy" id="3139143"/>
    <lineage>
        <taxon>Bacteria</taxon>
        <taxon>Pseudomonadati</taxon>
        <taxon>Bacteroidota</taxon>
        <taxon>Flavobacteriia</taxon>
        <taxon>Flavobacteriales</taxon>
        <taxon>Flavobacteriaceae</taxon>
        <taxon>Flavobacterium</taxon>
    </lineage>
</organism>
<evidence type="ECO:0000313" key="2">
    <source>
        <dbReference type="Proteomes" id="UP001464555"/>
    </source>
</evidence>
<dbReference type="RefSeq" id="WP_341696790.1">
    <property type="nucleotide sequence ID" value="NZ_JBBYHR010000004.1"/>
</dbReference>
<evidence type="ECO:0000313" key="1">
    <source>
        <dbReference type="EMBL" id="MEL1244473.1"/>
    </source>
</evidence>
<sequence length="260" mass="30000">MKYIALLFLVILYSCKKEPHLKKETQNTIGIGLLHISIDKDVAFYIDENAKTPFDILSFSKTKTNASYHFKSDCLESHMKAYRQYNGDVDKSAESTGPSLIFKVLNTTAIGFTILLNEDTGETAYIKKEGRKYFNSFYGPGKAYPQKDGYKKMPPLLVFESWKDYLTRLDYIFVAEYLELYNAPNGSVVHREKLGRSHISFKITDVKGQWAKLGHIKGYSIARHPGVDYYQWIKWHDNNNLLIEIRDWSDPTQFSGHSQP</sequence>
<reference evidence="1 2" key="1">
    <citation type="submission" date="2024-04" db="EMBL/GenBank/DDBJ databases">
        <title>Flavobacterium sp. DGU11 16S ribosomal RNA gene Genome sequencing and assembly.</title>
        <authorList>
            <person name="Park S."/>
        </authorList>
    </citation>
    <scope>NUCLEOTIDE SEQUENCE [LARGE SCALE GENOMIC DNA]</scope>
    <source>
        <strain evidence="1 2">DGU11</strain>
    </source>
</reference>
<proteinExistence type="predicted"/>
<comment type="caution">
    <text evidence="1">The sequence shown here is derived from an EMBL/GenBank/DDBJ whole genome shotgun (WGS) entry which is preliminary data.</text>
</comment>
<dbReference type="PROSITE" id="PS51257">
    <property type="entry name" value="PROKAR_LIPOPROTEIN"/>
    <property type="match status" value="1"/>
</dbReference>
<dbReference type="EMBL" id="JBBYHR010000004">
    <property type="protein sequence ID" value="MEL1244473.1"/>
    <property type="molecule type" value="Genomic_DNA"/>
</dbReference>
<accession>A0ABU9HWC5</accession>
<gene>
    <name evidence="1" type="ORF">AAEO56_09390</name>
</gene>
<protein>
    <submittedName>
        <fullName evidence="1">Uncharacterized protein</fullName>
    </submittedName>
</protein>
<dbReference type="Proteomes" id="UP001464555">
    <property type="component" value="Unassembled WGS sequence"/>
</dbReference>
<keyword evidence="2" id="KW-1185">Reference proteome</keyword>